<name>A0A1L4D3L8_9BACT</name>
<dbReference type="STRING" id="1915309.AXG55_13215"/>
<feature type="chain" id="PRO_5013041054" description="Zinc resistance-associated protein" evidence="1">
    <location>
        <begin position="24"/>
        <end position="155"/>
    </location>
</feature>
<sequence length="155" mass="18173">MKNKYFVASLVLGMLLPVALAGAKSSEPMDEGQMMAAYMPHPPEKQFEKLGLNPEQKEKIKKIIEDNSSEMKKMHKDISEKMKAFREAYSDNKKTDEDLKIIHSEIEKNHGEIIAQHFNMMLKIRPILNEEQRKKFFENMKKGMKNHKHEKNKEE</sequence>
<gene>
    <name evidence="2" type="ORF">AXG55_13215</name>
</gene>
<dbReference type="RefSeq" id="WP_148698563.1">
    <property type="nucleotide sequence ID" value="NZ_CP017834.1"/>
</dbReference>
<dbReference type="CDD" id="cd09916">
    <property type="entry name" value="CpxP_like"/>
    <property type="match status" value="1"/>
</dbReference>
<dbReference type="KEGG" id="saqi:AXG55_13215"/>
<organism evidence="2 3">
    <name type="scientific">Silvanigrella aquatica</name>
    <dbReference type="NCBI Taxonomy" id="1915309"/>
    <lineage>
        <taxon>Bacteria</taxon>
        <taxon>Pseudomonadati</taxon>
        <taxon>Bdellovibrionota</taxon>
        <taxon>Oligoflexia</taxon>
        <taxon>Silvanigrellales</taxon>
        <taxon>Silvanigrellaceae</taxon>
        <taxon>Silvanigrella</taxon>
    </lineage>
</organism>
<keyword evidence="3" id="KW-1185">Reference proteome</keyword>
<evidence type="ECO:0000313" key="2">
    <source>
        <dbReference type="EMBL" id="APJ04806.1"/>
    </source>
</evidence>
<keyword evidence="1" id="KW-0732">Signal</keyword>
<dbReference type="Gene3D" id="1.20.120.1490">
    <property type="match status" value="1"/>
</dbReference>
<dbReference type="Proteomes" id="UP000184731">
    <property type="component" value="Chromosome"/>
</dbReference>
<accession>A0A1L4D3L8</accession>
<reference evidence="2 3" key="1">
    <citation type="submission" date="2016-10" db="EMBL/GenBank/DDBJ databases">
        <title>Silvanigrella aquatica sp. nov., isolated from a freshwater lake located in the Black Forest, Germany, description of Silvanigrellaceae fam. nov., Silvanigrellales ord. nov., reclassification of the order Bdellovibrionales in the class Oligoflexia, reclassification of the families Bacteriovoracaceae and Halobacteriovoraceae in the new order Bacteriovoracales ord. nov., and reclassification of the family Pseudobacteriovoracaceae in the order Oligoflexiales.</title>
        <authorList>
            <person name="Hahn M.W."/>
            <person name="Schmidt J."/>
            <person name="Koll U."/>
            <person name="Rohde M."/>
            <person name="Verbag S."/>
            <person name="Pitt A."/>
            <person name="Nakai R."/>
            <person name="Naganuma T."/>
            <person name="Lang E."/>
        </authorList>
    </citation>
    <scope>NUCLEOTIDE SEQUENCE [LARGE SCALE GENOMIC DNA]</scope>
    <source>
        <strain evidence="2 3">MWH-Nonnen-W8red</strain>
    </source>
</reference>
<protein>
    <recommendedName>
        <fullName evidence="4">Zinc resistance-associated protein</fullName>
    </recommendedName>
</protein>
<evidence type="ECO:0008006" key="4">
    <source>
        <dbReference type="Google" id="ProtNLM"/>
    </source>
</evidence>
<evidence type="ECO:0000313" key="3">
    <source>
        <dbReference type="Proteomes" id="UP000184731"/>
    </source>
</evidence>
<evidence type="ECO:0000256" key="1">
    <source>
        <dbReference type="SAM" id="SignalP"/>
    </source>
</evidence>
<dbReference type="GO" id="GO:0042597">
    <property type="term" value="C:periplasmic space"/>
    <property type="evidence" value="ECO:0007669"/>
    <property type="project" value="InterPro"/>
</dbReference>
<dbReference type="InterPro" id="IPR012899">
    <property type="entry name" value="LTXXQ"/>
</dbReference>
<proteinExistence type="predicted"/>
<dbReference type="AlphaFoldDB" id="A0A1L4D3L8"/>
<dbReference type="EMBL" id="CP017834">
    <property type="protein sequence ID" value="APJ04806.1"/>
    <property type="molecule type" value="Genomic_DNA"/>
</dbReference>
<dbReference type="Pfam" id="PF07813">
    <property type="entry name" value="LTXXQ"/>
    <property type="match status" value="1"/>
</dbReference>
<feature type="signal peptide" evidence="1">
    <location>
        <begin position="1"/>
        <end position="23"/>
    </location>
</feature>